<dbReference type="EMBL" id="SLWF01000005">
    <property type="protein sequence ID" value="TCN87040.1"/>
    <property type="molecule type" value="Genomic_DNA"/>
</dbReference>
<dbReference type="Proteomes" id="UP000294832">
    <property type="component" value="Unassembled WGS sequence"/>
</dbReference>
<dbReference type="PANTHER" id="PTHR30055:SF201">
    <property type="entry name" value="TRANSCRIPTIONAL REGULATORY PROTEIN"/>
    <property type="match status" value="1"/>
</dbReference>
<dbReference type="RefSeq" id="WP_133038214.1">
    <property type="nucleotide sequence ID" value="NZ_SLWF01000005.1"/>
</dbReference>
<evidence type="ECO:0000256" key="2">
    <source>
        <dbReference type="PROSITE-ProRule" id="PRU00335"/>
    </source>
</evidence>
<dbReference type="SUPFAM" id="SSF46689">
    <property type="entry name" value="Homeodomain-like"/>
    <property type="match status" value="1"/>
</dbReference>
<dbReference type="PRINTS" id="PR00455">
    <property type="entry name" value="HTHTETR"/>
</dbReference>
<dbReference type="Gene3D" id="1.10.357.10">
    <property type="entry name" value="Tetracycline Repressor, domain 2"/>
    <property type="match status" value="1"/>
</dbReference>
<dbReference type="GO" id="GO:0003700">
    <property type="term" value="F:DNA-binding transcription factor activity"/>
    <property type="evidence" value="ECO:0007669"/>
    <property type="project" value="TreeGrafter"/>
</dbReference>
<sequence length="208" mass="23185">MSSKVIDCIVSRKLPRQGRSKTLVAAILEAAIHVLADGGIRGFTTARVAEKAGISVGSLYQYFPNKAAILFQLQVNEWRKTQQLIETILDDVTKPPREKLETAIRSFIQSECDESNIRKALGDASPFYRNTPEFAVAKSDTKINLVQFISEFLPDASAETLVFVEDLLLRVVTSFGKQFSEESKTDADIKRYSAALANMLAMQIETYK</sequence>
<dbReference type="Pfam" id="PF00440">
    <property type="entry name" value="TetR_N"/>
    <property type="match status" value="1"/>
</dbReference>
<dbReference type="InterPro" id="IPR050109">
    <property type="entry name" value="HTH-type_TetR-like_transc_reg"/>
</dbReference>
<evidence type="ECO:0000256" key="1">
    <source>
        <dbReference type="ARBA" id="ARBA00023125"/>
    </source>
</evidence>
<dbReference type="InterPro" id="IPR023772">
    <property type="entry name" value="DNA-bd_HTH_TetR-type_CS"/>
</dbReference>
<gene>
    <name evidence="4" type="ORF">EDC91_10542</name>
</gene>
<reference evidence="4 5" key="1">
    <citation type="submission" date="2019-03" db="EMBL/GenBank/DDBJ databases">
        <title>Freshwater and sediment microbial communities from various areas in North America, analyzing microbe dynamics in response to fracking.</title>
        <authorList>
            <person name="Lamendella R."/>
        </authorList>
    </citation>
    <scope>NUCLEOTIDE SEQUENCE [LARGE SCALE GENOMIC DNA]</scope>
    <source>
        <strain evidence="4 5">74A</strain>
    </source>
</reference>
<comment type="caution">
    <text evidence="4">The sequence shown here is derived from an EMBL/GenBank/DDBJ whole genome shotgun (WGS) entry which is preliminary data.</text>
</comment>
<keyword evidence="1 2" id="KW-0238">DNA-binding</keyword>
<proteinExistence type="predicted"/>
<dbReference type="OrthoDB" id="9816320at2"/>
<dbReference type="InterPro" id="IPR009057">
    <property type="entry name" value="Homeodomain-like_sf"/>
</dbReference>
<dbReference type="PANTHER" id="PTHR30055">
    <property type="entry name" value="HTH-TYPE TRANSCRIPTIONAL REGULATOR RUTR"/>
    <property type="match status" value="1"/>
</dbReference>
<dbReference type="InterPro" id="IPR001647">
    <property type="entry name" value="HTH_TetR"/>
</dbReference>
<protein>
    <submittedName>
        <fullName evidence="4">TetR family transcriptional regulator</fullName>
    </submittedName>
</protein>
<evidence type="ECO:0000313" key="5">
    <source>
        <dbReference type="Proteomes" id="UP000294832"/>
    </source>
</evidence>
<name>A0A4R2FEJ5_9GAMM</name>
<dbReference type="GO" id="GO:0000976">
    <property type="term" value="F:transcription cis-regulatory region binding"/>
    <property type="evidence" value="ECO:0007669"/>
    <property type="project" value="TreeGrafter"/>
</dbReference>
<feature type="DNA-binding region" description="H-T-H motif" evidence="2">
    <location>
        <begin position="44"/>
        <end position="63"/>
    </location>
</feature>
<keyword evidence="5" id="KW-1185">Reference proteome</keyword>
<organism evidence="4 5">
    <name type="scientific">Shewanella fodinae</name>
    <dbReference type="NCBI Taxonomy" id="552357"/>
    <lineage>
        <taxon>Bacteria</taxon>
        <taxon>Pseudomonadati</taxon>
        <taxon>Pseudomonadota</taxon>
        <taxon>Gammaproteobacteria</taxon>
        <taxon>Alteromonadales</taxon>
        <taxon>Shewanellaceae</taxon>
        <taxon>Shewanella</taxon>
    </lineage>
</organism>
<dbReference type="AlphaFoldDB" id="A0A4R2FEJ5"/>
<feature type="domain" description="HTH tetR-type" evidence="3">
    <location>
        <begin position="21"/>
        <end position="81"/>
    </location>
</feature>
<evidence type="ECO:0000259" key="3">
    <source>
        <dbReference type="PROSITE" id="PS50977"/>
    </source>
</evidence>
<accession>A0A4R2FEJ5</accession>
<dbReference type="PROSITE" id="PS01081">
    <property type="entry name" value="HTH_TETR_1"/>
    <property type="match status" value="1"/>
</dbReference>
<dbReference type="InterPro" id="IPR040804">
    <property type="entry name" value="TetR_C_18"/>
</dbReference>
<dbReference type="PROSITE" id="PS50977">
    <property type="entry name" value="HTH_TETR_2"/>
    <property type="match status" value="1"/>
</dbReference>
<evidence type="ECO:0000313" key="4">
    <source>
        <dbReference type="EMBL" id="TCN87040.1"/>
    </source>
</evidence>
<dbReference type="Pfam" id="PF17923">
    <property type="entry name" value="TetR_C_18"/>
    <property type="match status" value="1"/>
</dbReference>